<keyword evidence="1" id="KW-0732">Signal</keyword>
<gene>
    <name evidence="2" type="ORF">Q4521_19690</name>
</gene>
<sequence>MKLPKVIHAICWAGLLLFSLGTNASYAQSAGLVTFDDLSNEYGEAKVEINLSKQLLGLIGTFSKKENPELSELASNIESITVRVYNITDDAQAALNLIDKTTKGLRKDNWVPIVSVNEEGEKVRIFSKSTGEVMDGMVVMVVDTNSKEAVFINLVGQIDPARINDLTGALNL</sequence>
<organism evidence="2 3">
    <name type="scientific">Saccharophagus degradans</name>
    <dbReference type="NCBI Taxonomy" id="86304"/>
    <lineage>
        <taxon>Bacteria</taxon>
        <taxon>Pseudomonadati</taxon>
        <taxon>Pseudomonadota</taxon>
        <taxon>Gammaproteobacteria</taxon>
        <taxon>Cellvibrionales</taxon>
        <taxon>Cellvibrionaceae</taxon>
        <taxon>Saccharophagus</taxon>
    </lineage>
</organism>
<comment type="caution">
    <text evidence="2">The sequence shown here is derived from an EMBL/GenBank/DDBJ whole genome shotgun (WGS) entry which is preliminary data.</text>
</comment>
<dbReference type="InterPro" id="IPR025348">
    <property type="entry name" value="DUF4252"/>
</dbReference>
<feature type="chain" id="PRO_5043319814" evidence="1">
    <location>
        <begin position="25"/>
        <end position="172"/>
    </location>
</feature>
<name>A0AAW7XE76_9GAMM</name>
<evidence type="ECO:0000313" key="3">
    <source>
        <dbReference type="Proteomes" id="UP001169760"/>
    </source>
</evidence>
<dbReference type="AlphaFoldDB" id="A0AAW7XE76"/>
<dbReference type="Pfam" id="PF14060">
    <property type="entry name" value="DUF4252"/>
    <property type="match status" value="1"/>
</dbReference>
<accession>A0AAW7XE76</accession>
<evidence type="ECO:0000256" key="1">
    <source>
        <dbReference type="SAM" id="SignalP"/>
    </source>
</evidence>
<proteinExistence type="predicted"/>
<evidence type="ECO:0000313" key="2">
    <source>
        <dbReference type="EMBL" id="MDO6424722.1"/>
    </source>
</evidence>
<dbReference type="RefSeq" id="WP_216065714.1">
    <property type="nucleotide sequence ID" value="NZ_JAHKPP010000047.1"/>
</dbReference>
<feature type="signal peptide" evidence="1">
    <location>
        <begin position="1"/>
        <end position="24"/>
    </location>
</feature>
<dbReference type="EMBL" id="JAUOPB010000017">
    <property type="protein sequence ID" value="MDO6424722.1"/>
    <property type="molecule type" value="Genomic_DNA"/>
</dbReference>
<reference evidence="2" key="1">
    <citation type="submission" date="2023-07" db="EMBL/GenBank/DDBJ databases">
        <title>Genome content predicts the carbon catabolic preferences of heterotrophic bacteria.</title>
        <authorList>
            <person name="Gralka M."/>
        </authorList>
    </citation>
    <scope>NUCLEOTIDE SEQUENCE</scope>
    <source>
        <strain evidence="2">I3M17_2</strain>
    </source>
</reference>
<dbReference type="Proteomes" id="UP001169760">
    <property type="component" value="Unassembled WGS sequence"/>
</dbReference>
<protein>
    <submittedName>
        <fullName evidence="2">DUF4252 domain-containing protein</fullName>
    </submittedName>
</protein>